<dbReference type="SMART" id="SM00260">
    <property type="entry name" value="CheW"/>
    <property type="match status" value="1"/>
</dbReference>
<dbReference type="Pfam" id="PF26379">
    <property type="entry name" value="FimL_2nd"/>
    <property type="match status" value="1"/>
</dbReference>
<feature type="domain" description="HPt" evidence="16">
    <location>
        <begin position="775"/>
        <end position="878"/>
    </location>
</feature>
<dbReference type="SUPFAM" id="SSF52172">
    <property type="entry name" value="CheY-like"/>
    <property type="match status" value="1"/>
</dbReference>
<evidence type="ECO:0000256" key="12">
    <source>
        <dbReference type="SAM" id="MobiDB-lite"/>
    </source>
</evidence>
<dbReference type="InterPro" id="IPR004105">
    <property type="entry name" value="CheA-like_dim"/>
</dbReference>
<keyword evidence="7" id="KW-0902">Two-component regulatory system</keyword>
<dbReference type="Gene3D" id="1.20.120.160">
    <property type="entry name" value="HPT domain"/>
    <property type="match status" value="6"/>
</dbReference>
<feature type="modified residue" description="Phosphohistidine" evidence="9">
    <location>
        <position position="668"/>
    </location>
</feature>
<feature type="domain" description="HPt" evidence="16">
    <location>
        <begin position="1043"/>
        <end position="1150"/>
    </location>
</feature>
<dbReference type="CDD" id="cd17546">
    <property type="entry name" value="REC_hyHK_CKI1_RcsC-like"/>
    <property type="match status" value="1"/>
</dbReference>
<dbReference type="Pfam" id="PF02518">
    <property type="entry name" value="HATPase_c"/>
    <property type="match status" value="1"/>
</dbReference>
<evidence type="ECO:0000259" key="16">
    <source>
        <dbReference type="PROSITE" id="PS50894"/>
    </source>
</evidence>
<dbReference type="PROSITE" id="PS50110">
    <property type="entry name" value="RESPONSE_REGULATORY"/>
    <property type="match status" value="1"/>
</dbReference>
<feature type="domain" description="Response regulatory" evidence="14">
    <location>
        <begin position="2187"/>
        <end position="2303"/>
    </location>
</feature>
<dbReference type="Gene3D" id="3.40.50.2300">
    <property type="match status" value="1"/>
</dbReference>
<dbReference type="SUPFAM" id="SSF50341">
    <property type="entry name" value="CheW-like"/>
    <property type="match status" value="1"/>
</dbReference>
<dbReference type="OrthoDB" id="9803176at2"/>
<evidence type="ECO:0000256" key="2">
    <source>
        <dbReference type="ARBA" id="ARBA00012438"/>
    </source>
</evidence>
<feature type="modified residue" description="Phosphohistidine" evidence="9">
    <location>
        <position position="1090"/>
    </location>
</feature>
<keyword evidence="6" id="KW-0418">Kinase</keyword>
<dbReference type="PROSITE" id="PS50851">
    <property type="entry name" value="CHEW"/>
    <property type="match status" value="1"/>
</dbReference>
<evidence type="ECO:0000259" key="15">
    <source>
        <dbReference type="PROSITE" id="PS50851"/>
    </source>
</evidence>
<dbReference type="EC" id="2.7.13.3" evidence="2"/>
<dbReference type="InterPro" id="IPR051315">
    <property type="entry name" value="Bact_Chemotaxis_CheA"/>
</dbReference>
<feature type="domain" description="HPt" evidence="16">
    <location>
        <begin position="621"/>
        <end position="725"/>
    </location>
</feature>
<evidence type="ECO:0000256" key="1">
    <source>
        <dbReference type="ARBA" id="ARBA00000085"/>
    </source>
</evidence>
<dbReference type="PROSITE" id="PS50894">
    <property type="entry name" value="HPT"/>
    <property type="match status" value="4"/>
</dbReference>
<dbReference type="PANTHER" id="PTHR43395:SF8">
    <property type="entry name" value="HISTIDINE KINASE"/>
    <property type="match status" value="1"/>
</dbReference>
<sequence length="2307" mass="257035">MTDNYDQLALSWVRKEINNTLDQARQGLENFAEDNQDQTQIQFCINCLHQVQGTLQMLEFSGAAKLASEMEILAEKMASDNTFAVEAAFEVLMRALLQMPGYLERVEEGQKDIPVILLPLINELRAAGNQTPISERELFSADTQGVLPPKAVEKVTEKDKTTAFQDNAKKLRAHFQKGLTGVIRLEKIKESLARIHKVLLRLEALTEGHPVSRLWWVADGFIFSITEGGLYKRKEVHLLLSQVDKQIKRLSDQGKSALDDVIPEKLLSQLLYFVARSKSKNARINALKEEFNLESVLADSEQIKKRQARLAKPDSTAVSNVAGAINEELATVKDQLDLFVRAQAKDPSQLQNLVDSLVRISDTLTLLELAIPRDVIRQQVKQIQKLIDLGKMPDDSTVMDIAGALLFVEANLKNINLEASSQTSDEVESSELSQTQAKESQVDDATEALIKVARKSMQAAKDKMINYIASGFEREALADVPNLLEEVLGGVRIVQFDNAARILKIAKDFVEQRIIAVEVQPKEERLDALADVITSVEYFLEASEEGKHRGVNSILKGAQKSVESLESALSEAAPQAEIVSVPVPEKAQVEEHQMEEVPEPVKTEKADVIPLVSSAEKQVDETLIDEEVLEIFLEEAEEEIQTINDMLPRWTNSLQDDEALTTLRRSFHTLKGSGRLVGAKVIGEVSWAVEDMLNKVIEESIPAETQVITVLNESQAMMPQLVDAFAHQKPIECNYQQLVAKAEHIAKGKQLADFDFAEPEGEVEEKAADVAASQPEAIDPVLLEIFSTEAQSHLETIADYLSGAPREGSVAVTDDMIRALHTLKGSANMAGVGTIAKLTGPWEKYSRLIKGSGHRFEQNVIALLQDTHDYLKQSLDNLTNSLPLDNDQLTEILDNISQLKTDYATATGSSVKQRDQQFVSIFLTEGLDILHEVSKLNDSLEKDFSNAELKESIRFELHTFHRGAELVAIDELEQLASASEKLATFAANRDSISESYNLLLVETIEKLTAMLNKIASEEDIESPQNIVAKIDEWIEGSGTESVPEDMDVELVELFVEEGEELIEAARDLLSRWKDNLNNKDIIVELRRIFHTLKGSSRMAGAMNVGELGYAAEDLFNTVVDFGRELSPVDYDITIATTDKLEAMIAELKTLRWPGDASQDVKIIRDHLSPETEVAEVVVEPEVETEPEVEAELEVEPQAEVETEAEIDFELEVPTIVDEVSDADEFVLDSEVEQNEIVANEVETEHDAEILVEEELLETELPASESVEELSEISLDSEPAAEEAEITDESLTFDSELIEADEETFEVESSGDDAELIPTLEDVAEQEISEQEVTEEELEEPEVEIEAVEAVEAEEIETLEEATSLEASDFDSSEFDDSEYSELEEIETVQDEPLEAPVSEEELEIIEPVATETEALQTEDVELESETAELEALEAGEAEQEEIAQEEAEQESIVSEDAELEELISEDETVEQVDTWEEEEEAHAFAGENVVDIKPDEPTTSETFVEDTISPAAPIVVTGNIHKVDLDEDGEEVLEIYLEEADELLVTLDEALHEWSESLDNKNAIDLLQRTLHTMKGGARLSDLIILGDLTHEMETYFERVNSGQLTARDEDVDFMLQGYDVIAALVKEVETKRQMTVPETYMKSLEALIKGESPVLEPVAEVPVEEVEEPEEAAEADQVVAEVVSFEKKKQQQAESKAKVQQSTEVIRVPSEQLEGLVNLAGETSIFRSRLEQQMSVLKYNLEEMSATIERLRDQLRNLDIETEAQILYRREISGGAEYEDFDPLEMDRYTRQQELTRGLGESAVDLMSLKESLDSLTSDSETLLLQQGRVNTEMQESLMRTRMIPFESLVPRLRRMIRQISTELGKTIELSISAEGEMDRNVLERMIAPIEHMLRNAMDHGIESPDERRANQKPEKGSIKISLFREGSEVFIKIQDDGRGLNLKAIRQKAQEKGLISESSDLSDHELQQLILEAGFSTAEKVTQISGRGVGMDVVSSEIKQMGGVIEIDSTQGVGSIFTVKLPFTVSVNHALMVQLGEEVFAIPLANIEGIVRVSPFELEEYYSNEDVSFEYAGIDYSMYYLGQLLDHNRSANLQGVTQPLPVLLLHGADHPTALQVDDLLGSREIVVKSLGSQLSLISGLSGATILGDGRVVLILDMPALIRRIDATVALDREEVVQVEDDRAPVVMVVDDSITVRKVTTRLLERHDFEVITAKDGVDALTVLGDQKPDVMLLDIEMPRMDGFELATIIRHDDALKDLPIIMITSRTGEKHRERAEQIGVNQYMGKPYNEVDLLDSISALLPTRT</sequence>
<evidence type="ECO:0000256" key="5">
    <source>
        <dbReference type="ARBA" id="ARBA00022679"/>
    </source>
</evidence>
<feature type="coiled-coil region" evidence="11">
    <location>
        <begin position="1415"/>
        <end position="1449"/>
    </location>
</feature>
<dbReference type="Proteomes" id="UP000315439">
    <property type="component" value="Unassembled WGS sequence"/>
</dbReference>
<accession>A0A545UHT0</accession>
<evidence type="ECO:0000256" key="3">
    <source>
        <dbReference type="ARBA" id="ARBA00021495"/>
    </source>
</evidence>
<feature type="domain" description="HPt" evidence="16">
    <location>
        <begin position="1525"/>
        <end position="1629"/>
    </location>
</feature>
<comment type="caution">
    <text evidence="17">The sequence shown here is derived from an EMBL/GenBank/DDBJ whole genome shotgun (WGS) entry which is preliminary data.</text>
</comment>
<feature type="modified residue" description="4-aspartylphosphate" evidence="10">
    <location>
        <position position="2236"/>
    </location>
</feature>
<dbReference type="InterPro" id="IPR011006">
    <property type="entry name" value="CheY-like_superfamily"/>
</dbReference>
<dbReference type="GO" id="GO:0000155">
    <property type="term" value="F:phosphorelay sensor kinase activity"/>
    <property type="evidence" value="ECO:0007669"/>
    <property type="project" value="InterPro"/>
</dbReference>
<evidence type="ECO:0000256" key="10">
    <source>
        <dbReference type="PROSITE-ProRule" id="PRU00169"/>
    </source>
</evidence>
<reference evidence="17 18" key="1">
    <citation type="submission" date="2019-07" db="EMBL/GenBank/DDBJ databases">
        <title>Draft genome for Aliikangiella sp. M105.</title>
        <authorList>
            <person name="Wang G."/>
        </authorList>
    </citation>
    <scope>NUCLEOTIDE SEQUENCE [LARGE SCALE GENOMIC DNA]</scope>
    <source>
        <strain evidence="17 18">M105</strain>
    </source>
</reference>
<dbReference type="Pfam" id="PF01584">
    <property type="entry name" value="CheW"/>
    <property type="match status" value="1"/>
</dbReference>
<feature type="region of interest" description="Disordered" evidence="12">
    <location>
        <begin position="420"/>
        <end position="439"/>
    </location>
</feature>
<dbReference type="SMART" id="SM01231">
    <property type="entry name" value="H-kinase_dim"/>
    <property type="match status" value="1"/>
</dbReference>
<dbReference type="RefSeq" id="WP_142892510.1">
    <property type="nucleotide sequence ID" value="NZ_ML660161.1"/>
</dbReference>
<comment type="function">
    <text evidence="8">Involved in the transmission of sensory signals from the chemoreceptors to the flagellar motors. CheA is autophosphorylated; it can transfer its phosphate group to either CheB or CheY.</text>
</comment>
<dbReference type="PROSITE" id="PS50109">
    <property type="entry name" value="HIS_KIN"/>
    <property type="match status" value="1"/>
</dbReference>
<dbReference type="InterPro" id="IPR002545">
    <property type="entry name" value="CheW-lke_dom"/>
</dbReference>
<evidence type="ECO:0000313" key="18">
    <source>
        <dbReference type="Proteomes" id="UP000315439"/>
    </source>
</evidence>
<dbReference type="GO" id="GO:0005737">
    <property type="term" value="C:cytoplasm"/>
    <property type="evidence" value="ECO:0007669"/>
    <property type="project" value="InterPro"/>
</dbReference>
<feature type="domain" description="Histidine kinase" evidence="13">
    <location>
        <begin position="1825"/>
        <end position="2027"/>
    </location>
</feature>
<dbReference type="InterPro" id="IPR036641">
    <property type="entry name" value="HPT_dom_sf"/>
</dbReference>
<evidence type="ECO:0000256" key="9">
    <source>
        <dbReference type="PROSITE-ProRule" id="PRU00110"/>
    </source>
</evidence>
<dbReference type="Pfam" id="PF01627">
    <property type="entry name" value="Hpt"/>
    <property type="match status" value="4"/>
</dbReference>
<feature type="coiled-coil region" evidence="11">
    <location>
        <begin position="1728"/>
        <end position="1762"/>
    </location>
</feature>
<keyword evidence="5" id="KW-0808">Transferase</keyword>
<dbReference type="InterPro" id="IPR058661">
    <property type="entry name" value="FimL_2nd"/>
</dbReference>
<proteinExistence type="predicted"/>
<organism evidence="17 18">
    <name type="scientific">Aliikangiella coralliicola</name>
    <dbReference type="NCBI Taxonomy" id="2592383"/>
    <lineage>
        <taxon>Bacteria</taxon>
        <taxon>Pseudomonadati</taxon>
        <taxon>Pseudomonadota</taxon>
        <taxon>Gammaproteobacteria</taxon>
        <taxon>Oceanospirillales</taxon>
        <taxon>Pleioneaceae</taxon>
        <taxon>Aliikangiella</taxon>
    </lineage>
</organism>
<dbReference type="Gene3D" id="2.30.30.40">
    <property type="entry name" value="SH3 Domains"/>
    <property type="match status" value="1"/>
</dbReference>
<evidence type="ECO:0000259" key="14">
    <source>
        <dbReference type="PROSITE" id="PS50110"/>
    </source>
</evidence>
<keyword evidence="11" id="KW-0175">Coiled coil</keyword>
<gene>
    <name evidence="17" type="ORF">FLL46_05710</name>
</gene>
<dbReference type="InterPro" id="IPR036890">
    <property type="entry name" value="HATPase_C_sf"/>
</dbReference>
<evidence type="ECO:0000313" key="17">
    <source>
        <dbReference type="EMBL" id="TQV89025.1"/>
    </source>
</evidence>
<evidence type="ECO:0000256" key="11">
    <source>
        <dbReference type="SAM" id="Coils"/>
    </source>
</evidence>
<dbReference type="SUPFAM" id="SSF55874">
    <property type="entry name" value="ATPase domain of HSP90 chaperone/DNA topoisomerase II/histidine kinase"/>
    <property type="match status" value="1"/>
</dbReference>
<dbReference type="FunFam" id="3.30.565.10:FF:000016">
    <property type="entry name" value="Chemotaxis protein CheA, putative"/>
    <property type="match status" value="1"/>
</dbReference>
<dbReference type="InterPro" id="IPR005467">
    <property type="entry name" value="His_kinase_dom"/>
</dbReference>
<dbReference type="PANTHER" id="PTHR43395">
    <property type="entry name" value="SENSOR HISTIDINE KINASE CHEA"/>
    <property type="match status" value="1"/>
</dbReference>
<dbReference type="InterPro" id="IPR036061">
    <property type="entry name" value="CheW-like_dom_sf"/>
</dbReference>
<evidence type="ECO:0000259" key="13">
    <source>
        <dbReference type="PROSITE" id="PS50109"/>
    </source>
</evidence>
<dbReference type="Gene3D" id="1.10.287.560">
    <property type="entry name" value="Histidine kinase CheA-like, homodimeric domain"/>
    <property type="match status" value="1"/>
</dbReference>
<dbReference type="InterPro" id="IPR001789">
    <property type="entry name" value="Sig_transdc_resp-reg_receiver"/>
</dbReference>
<dbReference type="EMBL" id="VIKS01000003">
    <property type="protein sequence ID" value="TQV89025.1"/>
    <property type="molecule type" value="Genomic_DNA"/>
</dbReference>
<feature type="modified residue" description="Phosphohistidine" evidence="9">
    <location>
        <position position="1572"/>
    </location>
</feature>
<dbReference type="InterPro" id="IPR003594">
    <property type="entry name" value="HATPase_dom"/>
</dbReference>
<evidence type="ECO:0000256" key="7">
    <source>
        <dbReference type="ARBA" id="ARBA00023012"/>
    </source>
</evidence>
<protein>
    <recommendedName>
        <fullName evidence="3">Chemotaxis protein CheA</fullName>
        <ecNumber evidence="2">2.7.13.3</ecNumber>
    </recommendedName>
</protein>
<dbReference type="SUPFAM" id="SSF47226">
    <property type="entry name" value="Histidine-containing phosphotransfer domain, HPT domain"/>
    <property type="match status" value="6"/>
</dbReference>
<feature type="domain" description="CheW-like" evidence="15">
    <location>
        <begin position="2029"/>
        <end position="2168"/>
    </location>
</feature>
<dbReference type="PRINTS" id="PR00344">
    <property type="entry name" value="BCTRLSENSOR"/>
</dbReference>
<dbReference type="SMART" id="SM00448">
    <property type="entry name" value="REC"/>
    <property type="match status" value="1"/>
</dbReference>
<evidence type="ECO:0000256" key="6">
    <source>
        <dbReference type="ARBA" id="ARBA00022777"/>
    </source>
</evidence>
<dbReference type="Pfam" id="PF00072">
    <property type="entry name" value="Response_reg"/>
    <property type="match status" value="1"/>
</dbReference>
<keyword evidence="18" id="KW-1185">Reference proteome</keyword>
<dbReference type="SMART" id="SM00387">
    <property type="entry name" value="HATPase_c"/>
    <property type="match status" value="1"/>
</dbReference>
<dbReference type="CDD" id="cd00088">
    <property type="entry name" value="HPT"/>
    <property type="match status" value="4"/>
</dbReference>
<evidence type="ECO:0000256" key="8">
    <source>
        <dbReference type="ARBA" id="ARBA00035100"/>
    </source>
</evidence>
<dbReference type="InterPro" id="IPR008207">
    <property type="entry name" value="Sig_transdc_His_kin_Hpt_dom"/>
</dbReference>
<dbReference type="InterPro" id="IPR004358">
    <property type="entry name" value="Sig_transdc_His_kin-like_C"/>
</dbReference>
<dbReference type="SMART" id="SM00073">
    <property type="entry name" value="HPT"/>
    <property type="match status" value="4"/>
</dbReference>
<name>A0A545UHT0_9GAMM</name>
<evidence type="ECO:0000256" key="4">
    <source>
        <dbReference type="ARBA" id="ARBA00022553"/>
    </source>
</evidence>
<comment type="catalytic activity">
    <reaction evidence="1">
        <text>ATP + protein L-histidine = ADP + protein N-phospho-L-histidine.</text>
        <dbReference type="EC" id="2.7.13.3"/>
    </reaction>
</comment>
<keyword evidence="4 10" id="KW-0597">Phosphoprotein</keyword>
<dbReference type="GO" id="GO:0006935">
    <property type="term" value="P:chemotaxis"/>
    <property type="evidence" value="ECO:0007669"/>
    <property type="project" value="InterPro"/>
</dbReference>
<dbReference type="Gene3D" id="3.30.565.10">
    <property type="entry name" value="Histidine kinase-like ATPase, C-terminal domain"/>
    <property type="match status" value="1"/>
</dbReference>
<dbReference type="InterPro" id="IPR037006">
    <property type="entry name" value="CheA-like_homodim_sf"/>
</dbReference>
<feature type="modified residue" description="Phosphohistidine" evidence="9">
    <location>
        <position position="821"/>
    </location>
</feature>